<dbReference type="HOGENOM" id="CLU_3008923_0_0_5"/>
<evidence type="ECO:0000313" key="1">
    <source>
        <dbReference type="EMBL" id="EYD71743.1"/>
    </source>
</evidence>
<evidence type="ECO:0000313" key="2">
    <source>
        <dbReference type="Proteomes" id="UP000025047"/>
    </source>
</evidence>
<protein>
    <submittedName>
        <fullName evidence="1">Uncharacterized protein</fullName>
    </submittedName>
</protein>
<dbReference type="EMBL" id="APGJ01000006">
    <property type="protein sequence ID" value="EYD71743.1"/>
    <property type="molecule type" value="Genomic_DNA"/>
</dbReference>
<sequence>MFKPGRLNRGGPALQALCARIGGVPSRGVGAGRRIRMSARWLPRGARVPAPHPEHP</sequence>
<proteinExistence type="predicted"/>
<dbReference type="Proteomes" id="UP000025047">
    <property type="component" value="Unassembled WGS sequence"/>
</dbReference>
<keyword evidence="2" id="KW-1185">Reference proteome</keyword>
<reference evidence="1 2" key="1">
    <citation type="submission" date="2013-03" db="EMBL/GenBank/DDBJ databases">
        <authorList>
            <person name="Fiebig A."/>
            <person name="Goeker M."/>
            <person name="Klenk H.-P.P."/>
        </authorList>
    </citation>
    <scope>NUCLEOTIDE SEQUENCE [LARGE SCALE GENOMIC DNA]</scope>
    <source>
        <strain evidence="1 2">DSM 17492</strain>
    </source>
</reference>
<name>A0A017HC63_9RHOB</name>
<dbReference type="AlphaFoldDB" id="A0A017HC63"/>
<accession>A0A017HC63</accession>
<comment type="caution">
    <text evidence="1">The sequence shown here is derived from an EMBL/GenBank/DDBJ whole genome shotgun (WGS) entry which is preliminary data.</text>
</comment>
<organism evidence="1 2">
    <name type="scientific">Limimaricola hongkongensis DSM 17492</name>
    <dbReference type="NCBI Taxonomy" id="1122180"/>
    <lineage>
        <taxon>Bacteria</taxon>
        <taxon>Pseudomonadati</taxon>
        <taxon>Pseudomonadota</taxon>
        <taxon>Alphaproteobacteria</taxon>
        <taxon>Rhodobacterales</taxon>
        <taxon>Paracoccaceae</taxon>
        <taxon>Limimaricola</taxon>
    </lineage>
</organism>
<gene>
    <name evidence="1" type="ORF">Lokhon_01813</name>
</gene>